<evidence type="ECO:0000256" key="1">
    <source>
        <dbReference type="ARBA" id="ARBA00008857"/>
    </source>
</evidence>
<evidence type="ECO:0000256" key="3">
    <source>
        <dbReference type="ARBA" id="ARBA00023125"/>
    </source>
</evidence>
<keyword evidence="9" id="KW-1185">Reference proteome</keyword>
<dbReference type="PROSITE" id="PS51900">
    <property type="entry name" value="CB"/>
    <property type="match status" value="1"/>
</dbReference>
<gene>
    <name evidence="8" type="ORF">SAMN04488543_2864</name>
</gene>
<dbReference type="OrthoDB" id="148546at2"/>
<protein>
    <submittedName>
        <fullName evidence="8">Site-specific recombinase XerD</fullName>
    </submittedName>
</protein>
<accession>A0A1H1WYL5</accession>
<dbReference type="STRING" id="546871.SAMN04488543_2864"/>
<comment type="similarity">
    <text evidence="1">Belongs to the 'phage' integrase family.</text>
</comment>
<feature type="domain" description="Core-binding (CB)" evidence="7">
    <location>
        <begin position="20"/>
        <end position="113"/>
    </location>
</feature>
<dbReference type="InterPro" id="IPR050090">
    <property type="entry name" value="Tyrosine_recombinase_XerCD"/>
</dbReference>
<dbReference type="Proteomes" id="UP000199092">
    <property type="component" value="Chromosome I"/>
</dbReference>
<dbReference type="InterPro" id="IPR004107">
    <property type="entry name" value="Integrase_SAM-like_N"/>
</dbReference>
<dbReference type="PANTHER" id="PTHR30349:SF41">
    <property type="entry name" value="INTEGRASE_RECOMBINASE PROTEIN MJ0367-RELATED"/>
    <property type="match status" value="1"/>
</dbReference>
<evidence type="ECO:0000259" key="6">
    <source>
        <dbReference type="PROSITE" id="PS51898"/>
    </source>
</evidence>
<name>A0A1H1WYL5_9ACTN</name>
<dbReference type="CDD" id="cd00397">
    <property type="entry name" value="DNA_BRE_C"/>
    <property type="match status" value="1"/>
</dbReference>
<dbReference type="Pfam" id="PF13495">
    <property type="entry name" value="Phage_int_SAM_4"/>
    <property type="match status" value="1"/>
</dbReference>
<feature type="domain" description="Tyr recombinase" evidence="6">
    <location>
        <begin position="133"/>
        <end position="314"/>
    </location>
</feature>
<dbReference type="GO" id="GO:0003677">
    <property type="term" value="F:DNA binding"/>
    <property type="evidence" value="ECO:0007669"/>
    <property type="project" value="UniProtKB-UniRule"/>
</dbReference>
<proteinExistence type="inferred from homology"/>
<dbReference type="PROSITE" id="PS51898">
    <property type="entry name" value="TYR_RECOMBINASE"/>
    <property type="match status" value="1"/>
</dbReference>
<dbReference type="SUPFAM" id="SSF56349">
    <property type="entry name" value="DNA breaking-rejoining enzymes"/>
    <property type="match status" value="1"/>
</dbReference>
<dbReference type="InterPro" id="IPR013762">
    <property type="entry name" value="Integrase-like_cat_sf"/>
</dbReference>
<dbReference type="GO" id="GO:0015074">
    <property type="term" value="P:DNA integration"/>
    <property type="evidence" value="ECO:0007669"/>
    <property type="project" value="UniProtKB-KW"/>
</dbReference>
<dbReference type="Gene3D" id="1.10.443.10">
    <property type="entry name" value="Intergrase catalytic core"/>
    <property type="match status" value="1"/>
</dbReference>
<keyword evidence="4" id="KW-0233">DNA recombination</keyword>
<dbReference type="Gene3D" id="1.10.150.130">
    <property type="match status" value="1"/>
</dbReference>
<sequence length="322" mass="36366">MTTRSARAAKPGPEVAADPDALPVLLGDWQVHLRARNISPATIDSYLRVGRAFCAFLVANGMPVRARHVSRDHVESYLAAMFERRAHNREGTVRPATVAKHYRSLQQLFRWLVDDGEIDRSPMERMRPPAVPEQPVPIVPDAHLEALLATCKGNTFENRRDLAIIRLFLDTGMRAGELAGLTVDDLDQEESTAYVLGKGGRHRACPYGAKTADALRRYIRARRAHPYENLRALWLGRVGPMTDNAIRQMIDRRTDDAGIPHINPHRFRHTFAHKWLADGGQENDLMRLAGWRSREMVGRYGASAADERARAEHRRRAIGDRL</sequence>
<keyword evidence="2" id="KW-0229">DNA integration</keyword>
<evidence type="ECO:0000256" key="2">
    <source>
        <dbReference type="ARBA" id="ARBA00022908"/>
    </source>
</evidence>
<dbReference type="AlphaFoldDB" id="A0A1H1WYL5"/>
<evidence type="ECO:0000256" key="5">
    <source>
        <dbReference type="PROSITE-ProRule" id="PRU01248"/>
    </source>
</evidence>
<evidence type="ECO:0000259" key="7">
    <source>
        <dbReference type="PROSITE" id="PS51900"/>
    </source>
</evidence>
<dbReference type="GO" id="GO:0006310">
    <property type="term" value="P:DNA recombination"/>
    <property type="evidence" value="ECO:0007669"/>
    <property type="project" value="UniProtKB-KW"/>
</dbReference>
<dbReference type="InterPro" id="IPR011010">
    <property type="entry name" value="DNA_brk_join_enz"/>
</dbReference>
<dbReference type="InterPro" id="IPR002104">
    <property type="entry name" value="Integrase_catalytic"/>
</dbReference>
<evidence type="ECO:0000313" key="9">
    <source>
        <dbReference type="Proteomes" id="UP000199092"/>
    </source>
</evidence>
<keyword evidence="3 5" id="KW-0238">DNA-binding</keyword>
<evidence type="ECO:0000256" key="4">
    <source>
        <dbReference type="ARBA" id="ARBA00023172"/>
    </source>
</evidence>
<reference evidence="8 9" key="1">
    <citation type="submission" date="2016-10" db="EMBL/GenBank/DDBJ databases">
        <authorList>
            <person name="de Groot N.N."/>
        </authorList>
    </citation>
    <scope>NUCLEOTIDE SEQUENCE [LARGE SCALE GENOMIC DNA]</scope>
    <source>
        <strain evidence="8 9">DSM 21741</strain>
    </source>
</reference>
<dbReference type="InterPro" id="IPR010998">
    <property type="entry name" value="Integrase_recombinase_N"/>
</dbReference>
<evidence type="ECO:0000313" key="8">
    <source>
        <dbReference type="EMBL" id="SDT02237.1"/>
    </source>
</evidence>
<dbReference type="PANTHER" id="PTHR30349">
    <property type="entry name" value="PHAGE INTEGRASE-RELATED"/>
    <property type="match status" value="1"/>
</dbReference>
<dbReference type="RefSeq" id="WP_091413693.1">
    <property type="nucleotide sequence ID" value="NZ_LT629749.1"/>
</dbReference>
<dbReference type="Pfam" id="PF00589">
    <property type="entry name" value="Phage_integrase"/>
    <property type="match status" value="1"/>
</dbReference>
<dbReference type="EMBL" id="LT629749">
    <property type="protein sequence ID" value="SDT02237.1"/>
    <property type="molecule type" value="Genomic_DNA"/>
</dbReference>
<dbReference type="InterPro" id="IPR044068">
    <property type="entry name" value="CB"/>
</dbReference>
<organism evidence="8 9">
    <name type="scientific">Friedmanniella luteola</name>
    <dbReference type="NCBI Taxonomy" id="546871"/>
    <lineage>
        <taxon>Bacteria</taxon>
        <taxon>Bacillati</taxon>
        <taxon>Actinomycetota</taxon>
        <taxon>Actinomycetes</taxon>
        <taxon>Propionibacteriales</taxon>
        <taxon>Nocardioidaceae</taxon>
        <taxon>Friedmanniella</taxon>
    </lineage>
</organism>